<organism evidence="2 3">
    <name type="scientific">Scophthalmus maximus</name>
    <name type="common">Turbot</name>
    <name type="synonym">Psetta maxima</name>
    <dbReference type="NCBI Taxonomy" id="52904"/>
    <lineage>
        <taxon>Eukaryota</taxon>
        <taxon>Metazoa</taxon>
        <taxon>Chordata</taxon>
        <taxon>Craniata</taxon>
        <taxon>Vertebrata</taxon>
        <taxon>Euteleostomi</taxon>
        <taxon>Actinopterygii</taxon>
        <taxon>Neopterygii</taxon>
        <taxon>Teleostei</taxon>
        <taxon>Neoteleostei</taxon>
        <taxon>Acanthomorphata</taxon>
        <taxon>Carangaria</taxon>
        <taxon>Pleuronectiformes</taxon>
        <taxon>Pleuronectoidei</taxon>
        <taxon>Scophthalmidae</taxon>
        <taxon>Scophthalmus</taxon>
    </lineage>
</organism>
<proteinExistence type="predicted"/>
<name>A0A2U9CUY7_SCOMX</name>
<dbReference type="Pfam" id="PF24764">
    <property type="entry name" value="rva_4"/>
    <property type="match status" value="1"/>
</dbReference>
<keyword evidence="3" id="KW-1185">Reference proteome</keyword>
<protein>
    <recommendedName>
        <fullName evidence="1">Integrase core domain-containing protein</fullName>
    </recommendedName>
</protein>
<reference evidence="2 3" key="1">
    <citation type="submission" date="2017-12" db="EMBL/GenBank/DDBJ databases">
        <title>Integrating genomic resources of turbot (Scophthalmus maximus) in depth evaluation of genetic and physical mapping variation across individuals.</title>
        <authorList>
            <person name="Martinez P."/>
        </authorList>
    </citation>
    <scope>NUCLEOTIDE SEQUENCE [LARGE SCALE GENOMIC DNA]</scope>
</reference>
<dbReference type="Proteomes" id="UP000246464">
    <property type="component" value="Chromosome 19"/>
</dbReference>
<accession>A0A2U9CUY7</accession>
<evidence type="ECO:0000313" key="2">
    <source>
        <dbReference type="EMBL" id="AWP18322.1"/>
    </source>
</evidence>
<evidence type="ECO:0000313" key="3">
    <source>
        <dbReference type="Proteomes" id="UP000246464"/>
    </source>
</evidence>
<evidence type="ECO:0000259" key="1">
    <source>
        <dbReference type="Pfam" id="PF24764"/>
    </source>
</evidence>
<dbReference type="EMBL" id="CP026261">
    <property type="protein sequence ID" value="AWP18322.1"/>
    <property type="molecule type" value="Genomic_DNA"/>
</dbReference>
<sequence>MESWTAIVKPTFGLYYVYMPRIKRDLQRFVNQWNHDGLRTARYMSPYQMFVRRCLRLQSQTLTGVQGVFGADDQPAEEAARPAGPYFNWPERVDVPANQLALEPGRLQELQQRVNPLAGSRDRMGVDLLE</sequence>
<gene>
    <name evidence="2" type="ORF">SMAX5B_001410</name>
</gene>
<dbReference type="AlphaFoldDB" id="A0A2U9CUY7"/>
<dbReference type="InterPro" id="IPR058913">
    <property type="entry name" value="Integrase_dom_put"/>
</dbReference>
<feature type="domain" description="Integrase core" evidence="1">
    <location>
        <begin position="12"/>
        <end position="61"/>
    </location>
</feature>